<feature type="region of interest" description="Disordered" evidence="3">
    <location>
        <begin position="569"/>
        <end position="599"/>
    </location>
</feature>
<keyword evidence="1" id="KW-0479">Metal-binding</keyword>
<keyword evidence="1" id="KW-0863">Zinc-finger</keyword>
<evidence type="ECO:0000256" key="1">
    <source>
        <dbReference type="PROSITE-ProRule" id="PRU00175"/>
    </source>
</evidence>
<feature type="domain" description="RING-type" evidence="4">
    <location>
        <begin position="941"/>
        <end position="980"/>
    </location>
</feature>
<proteinExistence type="predicted"/>
<feature type="compositionally biased region" description="Basic and acidic residues" evidence="3">
    <location>
        <begin position="491"/>
        <end position="500"/>
    </location>
</feature>
<name>A0A6P6UEK9_COFAR</name>
<reference evidence="5" key="1">
    <citation type="journal article" date="2025" name="Foods">
        <title>Unveiling the Microbial Signatures of Arabica Coffee Cherries: Insights into Ripeness Specific Diversity, Functional Traits, and Implications for Quality and Safety.</title>
        <authorList>
            <consortium name="RefSeq"/>
            <person name="Tenea G.N."/>
            <person name="Cifuentes V."/>
            <person name="Reyes P."/>
            <person name="Cevallos-Vallejos M."/>
        </authorList>
    </citation>
    <scope>NUCLEOTIDE SEQUENCE [LARGE SCALE GENOMIC DNA]</scope>
</reference>
<feature type="compositionally biased region" description="Basic and acidic residues" evidence="3">
    <location>
        <begin position="330"/>
        <end position="339"/>
    </location>
</feature>
<dbReference type="Proteomes" id="UP001652660">
    <property type="component" value="Chromosome 9e"/>
</dbReference>
<keyword evidence="5" id="KW-1185">Reference proteome</keyword>
<evidence type="ECO:0000259" key="4">
    <source>
        <dbReference type="PROSITE" id="PS50089"/>
    </source>
</evidence>
<protein>
    <recommendedName>
        <fullName evidence="4">RING-type domain-containing protein</fullName>
    </recommendedName>
</protein>
<keyword evidence="2" id="KW-0175">Coiled coil</keyword>
<feature type="compositionally biased region" description="Basic and acidic residues" evidence="3">
    <location>
        <begin position="84"/>
        <end position="117"/>
    </location>
</feature>
<dbReference type="CDD" id="cd16647">
    <property type="entry name" value="mRING-HC-C3HC5_NEU1"/>
    <property type="match status" value="1"/>
</dbReference>
<dbReference type="Gene3D" id="3.30.40.10">
    <property type="entry name" value="Zinc/RING finger domain, C3HC4 (zinc finger)"/>
    <property type="match status" value="1"/>
</dbReference>
<feature type="region of interest" description="Disordered" evidence="3">
    <location>
        <begin position="83"/>
        <end position="238"/>
    </location>
</feature>
<dbReference type="RefSeq" id="XP_027089215.1">
    <property type="nucleotide sequence ID" value="XM_027233414.2"/>
</dbReference>
<dbReference type="AlphaFoldDB" id="A0A6P6UEK9"/>
<feature type="compositionally biased region" description="Polar residues" evidence="3">
    <location>
        <begin position="571"/>
        <end position="599"/>
    </location>
</feature>
<feature type="region of interest" description="Disordered" evidence="3">
    <location>
        <begin position="743"/>
        <end position="808"/>
    </location>
</feature>
<evidence type="ECO:0000313" key="6">
    <source>
        <dbReference type="RefSeq" id="XP_027089215.1"/>
    </source>
</evidence>
<feature type="region of interest" description="Disordered" evidence="3">
    <location>
        <begin position="478"/>
        <end position="501"/>
    </location>
</feature>
<sequence length="993" mass="113202">MASSQVEIASSSPFGYVLKDRNRHDHRYRTRESNAFQKNFKDLVQTHLNSCSPGHSRNSGSVSNGKLSHQIDYTDLWVHNPRSHTNEDNHHSCNFDDRRMSGHTDSNENSPRHHIDFTDLWVHNPQRNNNENNPKESRAGEKWDKAREMVFAFERKSQEKTSSGGHVLNSQRGRSPDSPSSGRPVSASQRGTSREVVPQEPVALFQRGKSQEEITSEPDLRSQRENSPVKSESSVEAQSLGGVSSLVRMWRDFEAEARCFSATNSPVCSSRSNSVMFFNDNSSYADAPLRGPDAGEEFADLRPATPSKSEDLFLDWESDQTGLSGPPSSRGRDSDATESERIRVADIIKKLSSNGEDHNDTISQHSLPRVRTSLEKAEQRVFSPVSSSPRIRGRQAFTDLLMHLERDRHRELERLVDKKAVSRFSHRGRIQAMIRVRFLRRGAEGKDGRQSNSASFDSKRLAPSAIVNIRERFMAQVRHSGTDSRSQQGEAVDKITEGEKSPMIYQQRKENHQQELTEPTKSPKAVVNNDVDAQEPIRENQIVGTNYHESNTTVRQNAVQEQRSEILHQEAISSSGVMQQRTSSGSENDGKTEVTSTANSMKMDEANENSEIEESSNQNLIASTNGFMDDAYKAQGDWKEDEGTHQDLVVSDYGQETDVFQPFEWEELQDDYEQEVDMNQDWISDVSRPRSTWEDLRQARYQEMLDPFMQNDEIRQLLNRKSVSNFLSSGLREGIDRLMMSRTQSQPNEQANQRQEEYKSYQVEEEVTKEVEMQEVQKEPEERVEEEEEIADHSNDLGEDESDEIQTGREYTESQDYFGQTTSWDYNQDNEVGDNYFDPTEFESPEQPLSPSSPPETQPSSSFTNHPSIEMEFIYELRGNMEQLHQEISELRRSVKSCIDMQVKLQESLTRDVTTASCHSGTGRKKRKDSSQSKKSGRGRCYICYEMQIDSLLYRCGHMCTCFKCASDLQWGSGKCPICQAPIIDVVRAYAFS</sequence>
<feature type="compositionally biased region" description="Polar residues" evidence="3">
    <location>
        <begin position="743"/>
        <end position="753"/>
    </location>
</feature>
<dbReference type="GeneID" id="113710417"/>
<feature type="compositionally biased region" description="Low complexity" evidence="3">
    <location>
        <begin position="170"/>
        <end position="186"/>
    </location>
</feature>
<dbReference type="PANTHER" id="PTHR47820:SF3">
    <property type="entry name" value="OS07G0499800 PROTEIN"/>
    <property type="match status" value="1"/>
</dbReference>
<feature type="compositionally biased region" description="Basic and acidic residues" evidence="3">
    <location>
        <begin position="133"/>
        <end position="159"/>
    </location>
</feature>
<dbReference type="PANTHER" id="PTHR47820">
    <property type="entry name" value="BNAC05G24000D PROTEIN"/>
    <property type="match status" value="1"/>
</dbReference>
<feature type="region of interest" description="Disordered" evidence="3">
    <location>
        <begin position="316"/>
        <end position="339"/>
    </location>
</feature>
<feature type="coiled-coil region" evidence="2">
    <location>
        <begin position="874"/>
        <end position="901"/>
    </location>
</feature>
<dbReference type="Pfam" id="PF13920">
    <property type="entry name" value="zf-C3HC4_3"/>
    <property type="match status" value="1"/>
</dbReference>
<reference evidence="6" key="2">
    <citation type="submission" date="2025-08" db="UniProtKB">
        <authorList>
            <consortium name="RefSeq"/>
        </authorList>
    </citation>
    <scope>IDENTIFICATION</scope>
    <source>
        <tissue evidence="6">Leaves</tissue>
    </source>
</reference>
<evidence type="ECO:0000313" key="5">
    <source>
        <dbReference type="Proteomes" id="UP001652660"/>
    </source>
</evidence>
<dbReference type="SUPFAM" id="SSF57850">
    <property type="entry name" value="RING/U-box"/>
    <property type="match status" value="1"/>
</dbReference>
<feature type="compositionally biased region" description="Polar residues" evidence="3">
    <location>
        <begin position="225"/>
        <end position="237"/>
    </location>
</feature>
<organism evidence="5 6">
    <name type="scientific">Coffea arabica</name>
    <name type="common">Arabian coffee</name>
    <dbReference type="NCBI Taxonomy" id="13443"/>
    <lineage>
        <taxon>Eukaryota</taxon>
        <taxon>Viridiplantae</taxon>
        <taxon>Streptophyta</taxon>
        <taxon>Embryophyta</taxon>
        <taxon>Tracheophyta</taxon>
        <taxon>Spermatophyta</taxon>
        <taxon>Magnoliopsida</taxon>
        <taxon>eudicotyledons</taxon>
        <taxon>Gunneridae</taxon>
        <taxon>Pentapetalae</taxon>
        <taxon>asterids</taxon>
        <taxon>lamiids</taxon>
        <taxon>Gentianales</taxon>
        <taxon>Rubiaceae</taxon>
        <taxon>Ixoroideae</taxon>
        <taxon>Gardenieae complex</taxon>
        <taxon>Bertiereae - Coffeeae clade</taxon>
        <taxon>Coffeeae</taxon>
        <taxon>Coffea</taxon>
    </lineage>
</organism>
<evidence type="ECO:0000256" key="3">
    <source>
        <dbReference type="SAM" id="MobiDB-lite"/>
    </source>
</evidence>
<dbReference type="InterPro" id="IPR013083">
    <property type="entry name" value="Znf_RING/FYVE/PHD"/>
</dbReference>
<feature type="region of interest" description="Disordered" evidence="3">
    <location>
        <begin position="821"/>
        <end position="865"/>
    </location>
</feature>
<dbReference type="InterPro" id="IPR001841">
    <property type="entry name" value="Znf_RING"/>
</dbReference>
<dbReference type="GO" id="GO:0008270">
    <property type="term" value="F:zinc ion binding"/>
    <property type="evidence" value="ECO:0007669"/>
    <property type="project" value="UniProtKB-KW"/>
</dbReference>
<feature type="compositionally biased region" description="Basic and acidic residues" evidence="3">
    <location>
        <begin position="766"/>
        <end position="781"/>
    </location>
</feature>
<evidence type="ECO:0000256" key="2">
    <source>
        <dbReference type="SAM" id="Coils"/>
    </source>
</evidence>
<dbReference type="PROSITE" id="PS50089">
    <property type="entry name" value="ZF_RING_2"/>
    <property type="match status" value="1"/>
</dbReference>
<accession>A0A6P6UEK9</accession>
<feature type="compositionally biased region" description="Polar residues" evidence="3">
    <location>
        <begin position="821"/>
        <end position="830"/>
    </location>
</feature>
<gene>
    <name evidence="6" type="primary">LOC113710417</name>
</gene>
<dbReference type="OrthoDB" id="6078042at2759"/>
<feature type="region of interest" description="Disordered" evidence="3">
    <location>
        <begin position="916"/>
        <end position="936"/>
    </location>
</feature>
<keyword evidence="1" id="KW-0862">Zinc</keyword>